<sequence length="96" mass="11048">MYRPGGDRDVQGSMIPYVPPNELNYEHAINTNLVPSDSSCINEIELCYYFFRNHNFSKSLYNTFSPTEIKQKKKLKTKKLGGFKLPAHAHTVKILI</sequence>
<comment type="caution">
    <text evidence="1">The sequence shown here is derived from an EMBL/GenBank/DDBJ whole genome shotgun (WGS) entry which is preliminary data.</text>
</comment>
<name>A0A3M7SSF0_BRAPC</name>
<reference evidence="1 2" key="1">
    <citation type="journal article" date="2018" name="Sci. Rep.">
        <title>Genomic signatures of local adaptation to the degree of environmental predictability in rotifers.</title>
        <authorList>
            <person name="Franch-Gras L."/>
            <person name="Hahn C."/>
            <person name="Garcia-Roger E.M."/>
            <person name="Carmona M.J."/>
            <person name="Serra M."/>
            <person name="Gomez A."/>
        </authorList>
    </citation>
    <scope>NUCLEOTIDE SEQUENCE [LARGE SCALE GENOMIC DNA]</scope>
    <source>
        <strain evidence="1">HYR1</strain>
    </source>
</reference>
<dbReference type="Proteomes" id="UP000276133">
    <property type="component" value="Unassembled WGS sequence"/>
</dbReference>
<organism evidence="1 2">
    <name type="scientific">Brachionus plicatilis</name>
    <name type="common">Marine rotifer</name>
    <name type="synonym">Brachionus muelleri</name>
    <dbReference type="NCBI Taxonomy" id="10195"/>
    <lineage>
        <taxon>Eukaryota</taxon>
        <taxon>Metazoa</taxon>
        <taxon>Spiralia</taxon>
        <taxon>Gnathifera</taxon>
        <taxon>Rotifera</taxon>
        <taxon>Eurotatoria</taxon>
        <taxon>Monogononta</taxon>
        <taxon>Pseudotrocha</taxon>
        <taxon>Ploima</taxon>
        <taxon>Brachionidae</taxon>
        <taxon>Brachionus</taxon>
    </lineage>
</organism>
<evidence type="ECO:0000313" key="2">
    <source>
        <dbReference type="Proteomes" id="UP000276133"/>
    </source>
</evidence>
<gene>
    <name evidence="1" type="ORF">BpHYR1_012084</name>
</gene>
<accession>A0A3M7SSF0</accession>
<evidence type="ECO:0000313" key="1">
    <source>
        <dbReference type="EMBL" id="RNA38639.1"/>
    </source>
</evidence>
<protein>
    <submittedName>
        <fullName evidence="1">Uncharacterized protein</fullName>
    </submittedName>
</protein>
<proteinExistence type="predicted"/>
<dbReference type="EMBL" id="REGN01000846">
    <property type="protein sequence ID" value="RNA38639.1"/>
    <property type="molecule type" value="Genomic_DNA"/>
</dbReference>
<dbReference type="AlphaFoldDB" id="A0A3M7SSF0"/>
<keyword evidence="2" id="KW-1185">Reference proteome</keyword>